<dbReference type="InterPro" id="IPR029056">
    <property type="entry name" value="Ribokinase-like"/>
</dbReference>
<organism evidence="5 6">
    <name type="scientific">Anditalea andensis</name>
    <dbReference type="NCBI Taxonomy" id="1048983"/>
    <lineage>
        <taxon>Bacteria</taxon>
        <taxon>Pseudomonadati</taxon>
        <taxon>Bacteroidota</taxon>
        <taxon>Cytophagia</taxon>
        <taxon>Cytophagales</taxon>
        <taxon>Cytophagaceae</taxon>
        <taxon>Anditalea</taxon>
    </lineage>
</organism>
<reference evidence="5 6" key="1">
    <citation type="submission" date="2014-04" db="EMBL/GenBank/DDBJ databases">
        <title>Characterization and application of a salt tolerant electro-active bacterium.</title>
        <authorList>
            <person name="Yang L."/>
            <person name="Wei S."/>
            <person name="Tay Q.X.M."/>
        </authorList>
    </citation>
    <scope>NUCLEOTIDE SEQUENCE [LARGE SCALE GENOMIC DNA]</scope>
    <source>
        <strain evidence="5 6">LY1</strain>
    </source>
</reference>
<gene>
    <name evidence="5" type="ORF">EL17_03010</name>
</gene>
<dbReference type="PROSITE" id="PS00583">
    <property type="entry name" value="PFKB_KINASES_1"/>
    <property type="match status" value="1"/>
</dbReference>
<dbReference type="STRING" id="1048983.EL17_03010"/>
<comment type="similarity">
    <text evidence="1">Belongs to the carbohydrate kinase PfkB family.</text>
</comment>
<dbReference type="InterPro" id="IPR011611">
    <property type="entry name" value="PfkB_dom"/>
</dbReference>
<evidence type="ECO:0000313" key="5">
    <source>
        <dbReference type="EMBL" id="KEO74661.1"/>
    </source>
</evidence>
<dbReference type="Proteomes" id="UP000027821">
    <property type="component" value="Unassembled WGS sequence"/>
</dbReference>
<dbReference type="AlphaFoldDB" id="A0A074KXG7"/>
<comment type="caution">
    <text evidence="5">The sequence shown here is derived from an EMBL/GenBank/DDBJ whole genome shotgun (WGS) entry which is preliminary data.</text>
</comment>
<keyword evidence="6" id="KW-1185">Reference proteome</keyword>
<evidence type="ECO:0000313" key="6">
    <source>
        <dbReference type="Proteomes" id="UP000027821"/>
    </source>
</evidence>
<dbReference type="CDD" id="cd01167">
    <property type="entry name" value="bac_FRK"/>
    <property type="match status" value="1"/>
</dbReference>
<dbReference type="PROSITE" id="PS00584">
    <property type="entry name" value="PFKB_KINASES_2"/>
    <property type="match status" value="1"/>
</dbReference>
<evidence type="ECO:0000256" key="2">
    <source>
        <dbReference type="ARBA" id="ARBA00022679"/>
    </source>
</evidence>
<keyword evidence="2" id="KW-0808">Transferase</keyword>
<dbReference type="InterPro" id="IPR002173">
    <property type="entry name" value="Carboh/pur_kinase_PfkB_CS"/>
</dbReference>
<protein>
    <recommendedName>
        <fullName evidence="4">Carbohydrate kinase PfkB domain-containing protein</fullName>
    </recommendedName>
</protein>
<dbReference type="PANTHER" id="PTHR43085:SF57">
    <property type="entry name" value="CARBOHYDRATE KINASE PFKB DOMAIN-CONTAINING PROTEIN"/>
    <property type="match status" value="1"/>
</dbReference>
<dbReference type="RefSeq" id="WP_035070702.1">
    <property type="nucleotide sequence ID" value="NZ_JMIH01000014.1"/>
</dbReference>
<dbReference type="PANTHER" id="PTHR43085">
    <property type="entry name" value="HEXOKINASE FAMILY MEMBER"/>
    <property type="match status" value="1"/>
</dbReference>
<evidence type="ECO:0000256" key="3">
    <source>
        <dbReference type="ARBA" id="ARBA00022777"/>
    </source>
</evidence>
<evidence type="ECO:0000259" key="4">
    <source>
        <dbReference type="Pfam" id="PF00294"/>
    </source>
</evidence>
<dbReference type="Gene3D" id="3.40.1190.20">
    <property type="match status" value="1"/>
</dbReference>
<dbReference type="OrthoDB" id="9813569at2"/>
<dbReference type="Pfam" id="PF00294">
    <property type="entry name" value="PfkB"/>
    <property type="match status" value="1"/>
</dbReference>
<proteinExistence type="inferred from homology"/>
<dbReference type="eggNOG" id="COG0524">
    <property type="taxonomic scope" value="Bacteria"/>
</dbReference>
<evidence type="ECO:0000256" key="1">
    <source>
        <dbReference type="ARBA" id="ARBA00010688"/>
    </source>
</evidence>
<keyword evidence="3" id="KW-0418">Kinase</keyword>
<dbReference type="InterPro" id="IPR050306">
    <property type="entry name" value="PfkB_Carbo_kinase"/>
</dbReference>
<dbReference type="EMBL" id="JMIH01000014">
    <property type="protein sequence ID" value="KEO74661.1"/>
    <property type="molecule type" value="Genomic_DNA"/>
</dbReference>
<feature type="domain" description="Carbohydrate kinase PfkB" evidence="4">
    <location>
        <begin position="3"/>
        <end position="279"/>
    </location>
</feature>
<name>A0A074KXG7_9BACT</name>
<dbReference type="SUPFAM" id="SSF53613">
    <property type="entry name" value="Ribokinase-like"/>
    <property type="match status" value="1"/>
</dbReference>
<dbReference type="GO" id="GO:0016301">
    <property type="term" value="F:kinase activity"/>
    <property type="evidence" value="ECO:0007669"/>
    <property type="project" value="UniProtKB-KW"/>
</dbReference>
<accession>A0A074KXG7</accession>
<sequence>MKKIVCFGEVLWDLFGDKHLPGGAPMNVALNLNQLGFHSQMISKVGNDLSGKELLVYLKKRKMDMHLLSQDKNLPTGKVIVDDSDHQNVKYDIVAPVAWDAIEWTEATQNAVDKAEAFIYGSLAARDVISAVTLNKLLSTTTLKIFDINIRAPHYKMNQMEDLLRQADILKVNQEEVQLLAEYHNFSSELNIASEKLAEAYGLKMVCITRGSDGALLYYQGKYYEHPSYQVVVKDTVGSGDAFLSGLVYSYLHNMSPHKMLNFACAMGALVATHQGATPTYSLQDINSIIDHGA</sequence>